<comment type="caution">
    <text evidence="2">The sequence shown here is derived from an EMBL/GenBank/DDBJ whole genome shotgun (WGS) entry which is preliminary data.</text>
</comment>
<dbReference type="EMBL" id="WKJK01000002">
    <property type="protein sequence ID" value="MRW89337.1"/>
    <property type="molecule type" value="Genomic_DNA"/>
</dbReference>
<evidence type="ECO:0000259" key="1">
    <source>
        <dbReference type="Pfam" id="PF10543"/>
    </source>
</evidence>
<dbReference type="Proteomes" id="UP000433309">
    <property type="component" value="Unassembled WGS sequence"/>
</dbReference>
<accession>A0A6I2KWC5</accession>
<dbReference type="InterPro" id="IPR018873">
    <property type="entry name" value="KilA-N_DNA-bd_domain"/>
</dbReference>
<proteinExistence type="predicted"/>
<dbReference type="AlphaFoldDB" id="A0A6I2KWC5"/>
<keyword evidence="3" id="KW-1185">Reference proteome</keyword>
<evidence type="ECO:0000313" key="2">
    <source>
        <dbReference type="EMBL" id="MRW89337.1"/>
    </source>
</evidence>
<reference evidence="2 3" key="1">
    <citation type="submission" date="2019-11" db="EMBL/GenBank/DDBJ databases">
        <title>Novel species isolated from a subtropical stream in China.</title>
        <authorList>
            <person name="Lu H."/>
        </authorList>
    </citation>
    <scope>NUCLEOTIDE SEQUENCE [LARGE SCALE GENOMIC DNA]</scope>
    <source>
        <strain evidence="2 3">FT80W</strain>
    </source>
</reference>
<dbReference type="RefSeq" id="WP_154373701.1">
    <property type="nucleotide sequence ID" value="NZ_WKJK01000002.1"/>
</dbReference>
<evidence type="ECO:0000313" key="3">
    <source>
        <dbReference type="Proteomes" id="UP000433309"/>
    </source>
</evidence>
<sequence>MILRGQKVLLDSDVAELYGVDARRLNEQVRRNRERFPVDFIFELNADELGILKSQIATSRWGGRRKIPLAFTEHGAIMAATARPIGFVVHQDKKGRSK</sequence>
<name>A0A6I2KWC5_9BURK</name>
<gene>
    <name evidence="2" type="ORF">GJ699_05015</name>
</gene>
<dbReference type="Pfam" id="PF10543">
    <property type="entry name" value="ORF6N"/>
    <property type="match status" value="1"/>
</dbReference>
<protein>
    <recommendedName>
        <fullName evidence="1">KilA-N DNA-binding domain-containing protein</fullName>
    </recommendedName>
</protein>
<organism evidence="2 3">
    <name type="scientific">Duganella guangzhouensis</name>
    <dbReference type="NCBI Taxonomy" id="2666084"/>
    <lineage>
        <taxon>Bacteria</taxon>
        <taxon>Pseudomonadati</taxon>
        <taxon>Pseudomonadota</taxon>
        <taxon>Betaproteobacteria</taxon>
        <taxon>Burkholderiales</taxon>
        <taxon>Oxalobacteraceae</taxon>
        <taxon>Telluria group</taxon>
        <taxon>Duganella</taxon>
    </lineage>
</organism>
<feature type="domain" description="KilA-N DNA-binding" evidence="1">
    <location>
        <begin position="3"/>
        <end position="81"/>
    </location>
</feature>